<feature type="domain" description="ArnT-like N-terminal" evidence="8">
    <location>
        <begin position="50"/>
        <end position="218"/>
    </location>
</feature>
<dbReference type="GO" id="GO:0000030">
    <property type="term" value="F:mannosyltransferase activity"/>
    <property type="evidence" value="ECO:0007669"/>
    <property type="project" value="InterPro"/>
</dbReference>
<feature type="transmembrane region" description="Helical" evidence="7">
    <location>
        <begin position="397"/>
        <end position="417"/>
    </location>
</feature>
<evidence type="ECO:0000256" key="6">
    <source>
        <dbReference type="ARBA" id="ARBA00023136"/>
    </source>
</evidence>
<dbReference type="Pfam" id="PF02366">
    <property type="entry name" value="PMT"/>
    <property type="match status" value="1"/>
</dbReference>
<keyword evidence="2" id="KW-0328">Glycosyltransferase</keyword>
<dbReference type="Proteomes" id="UP000000231">
    <property type="component" value="Chromosome"/>
</dbReference>
<dbReference type="InterPro" id="IPR003342">
    <property type="entry name" value="ArnT-like_N"/>
</dbReference>
<dbReference type="RefSeq" id="WP_011902181.1">
    <property type="nucleotide sequence ID" value="NC_009379.1"/>
</dbReference>
<evidence type="ECO:0000259" key="8">
    <source>
        <dbReference type="Pfam" id="PF02366"/>
    </source>
</evidence>
<feature type="transmembrane region" description="Helical" evidence="7">
    <location>
        <begin position="104"/>
        <end position="127"/>
    </location>
</feature>
<gene>
    <name evidence="9" type="ordered locus">Pnuc_0336</name>
</gene>
<feature type="transmembrane region" description="Helical" evidence="7">
    <location>
        <begin position="64"/>
        <end position="83"/>
    </location>
</feature>
<feature type="transmembrane region" description="Helical" evidence="7">
    <location>
        <begin position="296"/>
        <end position="314"/>
    </location>
</feature>
<feature type="transmembrane region" description="Helical" evidence="7">
    <location>
        <begin position="12"/>
        <end position="30"/>
    </location>
</feature>
<keyword evidence="6 7" id="KW-0472">Membrane</keyword>
<feature type="transmembrane region" description="Helical" evidence="7">
    <location>
        <begin position="186"/>
        <end position="219"/>
    </location>
</feature>
<dbReference type="GeneID" id="31480684"/>
<feature type="transmembrane region" description="Helical" evidence="7">
    <location>
        <begin position="423"/>
        <end position="442"/>
    </location>
</feature>
<dbReference type="GO" id="GO:0016020">
    <property type="term" value="C:membrane"/>
    <property type="evidence" value="ECO:0007669"/>
    <property type="project" value="InterPro"/>
</dbReference>
<evidence type="ECO:0000256" key="3">
    <source>
        <dbReference type="ARBA" id="ARBA00022679"/>
    </source>
</evidence>
<evidence type="ECO:0000256" key="7">
    <source>
        <dbReference type="SAM" id="Phobius"/>
    </source>
</evidence>
<dbReference type="EMBL" id="CP000655">
    <property type="protein sequence ID" value="ABP33556.1"/>
    <property type="molecule type" value="Genomic_DNA"/>
</dbReference>
<proteinExistence type="predicted"/>
<evidence type="ECO:0000256" key="4">
    <source>
        <dbReference type="ARBA" id="ARBA00022692"/>
    </source>
</evidence>
<dbReference type="KEGG" id="pnu:Pnuc_0336"/>
<evidence type="ECO:0000256" key="2">
    <source>
        <dbReference type="ARBA" id="ARBA00022676"/>
    </source>
</evidence>
<keyword evidence="10" id="KW-1185">Reference proteome</keyword>
<keyword evidence="3" id="KW-0808">Transferase</keyword>
<feature type="transmembrane region" description="Helical" evidence="7">
    <location>
        <begin position="454"/>
        <end position="471"/>
    </location>
</feature>
<keyword evidence="4 7" id="KW-0812">Transmembrane</keyword>
<feature type="transmembrane region" description="Helical" evidence="7">
    <location>
        <begin position="369"/>
        <end position="390"/>
    </location>
</feature>
<dbReference type="GO" id="GO:0012505">
    <property type="term" value="C:endomembrane system"/>
    <property type="evidence" value="ECO:0007669"/>
    <property type="project" value="UniProtKB-SubCell"/>
</dbReference>
<keyword evidence="5 7" id="KW-1133">Transmembrane helix</keyword>
<name>A4SVP2_POLAQ</name>
<feature type="transmembrane region" description="Helical" evidence="7">
    <location>
        <begin position="139"/>
        <end position="156"/>
    </location>
</feature>
<dbReference type="GO" id="GO:0006493">
    <property type="term" value="P:protein O-linked glycosylation"/>
    <property type="evidence" value="ECO:0007669"/>
    <property type="project" value="InterPro"/>
</dbReference>
<reference evidence="9 10" key="1">
    <citation type="journal article" date="2012" name="Stand. Genomic Sci.">
        <title>Complete genome sequence of Polynucleobacter necessarius subsp. asymbioticus type strain (QLW-P1DMWA-1(T)).</title>
        <authorList>
            <person name="Meincke L."/>
            <person name="Copeland A."/>
            <person name="Lapidus A."/>
            <person name="Lucas S."/>
            <person name="Berry K.W."/>
            <person name="Del Rio T.G."/>
            <person name="Hammon N."/>
            <person name="Dalin E."/>
            <person name="Tice H."/>
            <person name="Pitluck S."/>
            <person name="Richardson P."/>
            <person name="Bruce D."/>
            <person name="Goodwin L."/>
            <person name="Han C."/>
            <person name="Tapia R."/>
            <person name="Detter J.C."/>
            <person name="Schmutz J."/>
            <person name="Brettin T."/>
            <person name="Larimer F."/>
            <person name="Land M."/>
            <person name="Hauser L."/>
            <person name="Kyrpides N.C."/>
            <person name="Ivanova N."/>
            <person name="Goker M."/>
            <person name="Woyke T."/>
            <person name="Wu Q.L."/>
            <person name="Pockl M."/>
            <person name="Hahn M.W."/>
            <person name="Klenk H.P."/>
        </authorList>
    </citation>
    <scope>NUCLEOTIDE SEQUENCE [LARGE SCALE GENOMIC DNA]</scope>
    <source>
        <strain evidence="10">DSM 18221 / CIP 109841 / QLW-P1DMWA-1</strain>
    </source>
</reference>
<accession>A4SVP2</accession>
<evidence type="ECO:0000313" key="9">
    <source>
        <dbReference type="EMBL" id="ABP33556.1"/>
    </source>
</evidence>
<protein>
    <recommendedName>
        <fullName evidence="8">ArnT-like N-terminal domain-containing protein</fullName>
    </recommendedName>
</protein>
<dbReference type="AlphaFoldDB" id="A4SVP2"/>
<evidence type="ECO:0000256" key="5">
    <source>
        <dbReference type="ARBA" id="ARBA00022989"/>
    </source>
</evidence>
<feature type="transmembrane region" description="Helical" evidence="7">
    <location>
        <begin position="163"/>
        <end position="180"/>
    </location>
</feature>
<evidence type="ECO:0000256" key="1">
    <source>
        <dbReference type="ARBA" id="ARBA00004127"/>
    </source>
</evidence>
<organism evidence="9 10">
    <name type="scientific">Polynucleobacter asymbioticus (strain DSM 18221 / CIP 109841 / QLW-P1DMWA-1)</name>
    <name type="common">Polynucleobacter necessarius subsp. asymbioticus</name>
    <dbReference type="NCBI Taxonomy" id="312153"/>
    <lineage>
        <taxon>Bacteria</taxon>
        <taxon>Pseudomonadati</taxon>
        <taxon>Pseudomonadota</taxon>
        <taxon>Betaproteobacteria</taxon>
        <taxon>Burkholderiales</taxon>
        <taxon>Burkholderiaceae</taxon>
        <taxon>Polynucleobacter</taxon>
    </lineage>
</organism>
<sequence>MKRCLQTLSSIWPYLALSAIVLILFYATGYKQNWPHWVDQELTLSYNGLLVYSGSNQEYLDHPGFFSIHLIAYLIGIANYLGFYHLQNITDLNQSSSMLESMRILIITTRHAALLTTIAYVLVAYYIAQKITRERVLSFLIALLIFISNGVFFHFTLTRTEPIAFLFLLGSLYFYIQYFNSQGKQVLSLLACLLMLFCGALNKAQVLVLAPFYFTWTYYFISAKVEGKPIESNESNDSDNPLKLASLASFIALALFYSLISSGLSLVINFGLIVFFYGLTFVSAKKVKINVFKATSLFNIFYLIAFEALNYFSFKLNQNISIFTNIEDPISMTRWLAPDPNAEKIAMDSNALYVLSKIANSLLEPLITLFSKVSSPLILVIFCLVLLYGLRKKLNKVDITFGIYSFLAFYAVSLINRTRYIDAPHYLLLAEFFLLGFALVLIRKLDSIKAQVKAVSLLIFLILLVNLVPHTRYVNLLMRKGGQPFCSSPQIFLEKIDAKRIAAECQGNPI</sequence>
<dbReference type="HOGENOM" id="CLU_534054_0_0_4"/>
<comment type="subcellular location">
    <subcellularLocation>
        <location evidence="1">Endomembrane system</location>
        <topology evidence="1">Multi-pass membrane protein</topology>
    </subcellularLocation>
</comment>
<evidence type="ECO:0000313" key="10">
    <source>
        <dbReference type="Proteomes" id="UP000000231"/>
    </source>
</evidence>